<dbReference type="PANTHER" id="PTHR46028">
    <property type="entry name" value="KYNURENINE 3-MONOOXYGENASE"/>
    <property type="match status" value="1"/>
</dbReference>
<keyword evidence="2 12" id="KW-0285">Flavoprotein</keyword>
<evidence type="ECO:0000256" key="6">
    <source>
        <dbReference type="ARBA" id="ARBA00022857"/>
    </source>
</evidence>
<comment type="subcellular location">
    <subcellularLocation>
        <location evidence="12">Mitochondrion outer membrane</location>
    </subcellularLocation>
</comment>
<dbReference type="UniPathway" id="UPA00253">
    <property type="reaction ID" value="UER00328"/>
</dbReference>
<dbReference type="AlphaFoldDB" id="A0A178EV50"/>
<gene>
    <name evidence="12" type="primary">BNA4</name>
    <name evidence="14" type="ORF">A7C99_4616</name>
</gene>
<evidence type="ECO:0000256" key="11">
    <source>
        <dbReference type="ARBA" id="ARBA00047818"/>
    </source>
</evidence>
<evidence type="ECO:0000256" key="12">
    <source>
        <dbReference type="HAMAP-Rule" id="MF_03018"/>
    </source>
</evidence>
<dbReference type="GO" id="GO:0006569">
    <property type="term" value="P:L-tryptophan catabolic process"/>
    <property type="evidence" value="ECO:0007669"/>
    <property type="project" value="UniProtKB-UniRule"/>
</dbReference>
<evidence type="ECO:0000256" key="7">
    <source>
        <dbReference type="ARBA" id="ARBA00023002"/>
    </source>
</evidence>
<dbReference type="GO" id="GO:0034354">
    <property type="term" value="P:'de novo' NAD+ biosynthetic process from L-tryptophan"/>
    <property type="evidence" value="ECO:0007669"/>
    <property type="project" value="UniProtKB-UniRule"/>
</dbReference>
<dbReference type="Gene3D" id="3.50.50.60">
    <property type="entry name" value="FAD/NAD(P)-binding domain"/>
    <property type="match status" value="1"/>
</dbReference>
<keyword evidence="9 12" id="KW-0496">Mitochondrion</keyword>
<comment type="catalytic activity">
    <reaction evidence="11 12">
        <text>L-kynurenine + NADPH + O2 + H(+) = 3-hydroxy-L-kynurenine + NADP(+) + H2O</text>
        <dbReference type="Rhea" id="RHEA:20545"/>
        <dbReference type="ChEBI" id="CHEBI:15377"/>
        <dbReference type="ChEBI" id="CHEBI:15378"/>
        <dbReference type="ChEBI" id="CHEBI:15379"/>
        <dbReference type="ChEBI" id="CHEBI:57783"/>
        <dbReference type="ChEBI" id="CHEBI:57959"/>
        <dbReference type="ChEBI" id="CHEBI:58125"/>
        <dbReference type="ChEBI" id="CHEBI:58349"/>
        <dbReference type="EC" id="1.14.13.9"/>
    </reaction>
</comment>
<dbReference type="GO" id="GO:0043420">
    <property type="term" value="P:anthranilate metabolic process"/>
    <property type="evidence" value="ECO:0007669"/>
    <property type="project" value="UniProtKB-UniRule"/>
</dbReference>
<evidence type="ECO:0000259" key="13">
    <source>
        <dbReference type="Pfam" id="PF01494"/>
    </source>
</evidence>
<dbReference type="InterPro" id="IPR002938">
    <property type="entry name" value="FAD-bd"/>
</dbReference>
<keyword evidence="3 12" id="KW-0662">Pyridine nucleotide biosynthesis</keyword>
<evidence type="ECO:0000256" key="9">
    <source>
        <dbReference type="ARBA" id="ARBA00023128"/>
    </source>
</evidence>
<dbReference type="EC" id="1.14.13.9" evidence="12"/>
<keyword evidence="7 12" id="KW-0560">Oxidoreductase</keyword>
<sequence length="516" mass="57754">MQKVVIVGAGPVGSLAALYAAMRGDSVELYELRGVWLDPRDEATVPLNFTKSINLAISERGLNAMRSANRPGFVETVLSEAIPMTGRMIHGRSSTGTLWEASQDYDVHGRYINSIDRGKLNTTLLDELEKEPNVKLFFNHKLTGADFKNKKAWFERKNPGDTPGFRSTSNGDDKSINLTRAPELEVPFDFLIGADGAHSATRYHLMKYTRMDYRQEYIDCLWCEFSIAPSNDNDFQISPHHLHIWPGGDFMFIALPSPDKTFVCTLFAPAEHFATLESDPKILLKFFQTHFPGVSPGLIPPEDLIKQFSTNPHLPLISLKSSPHHYGSSAVILGDAAHAVVPFYGQGLNAGLEDVRVLFEYLDKQGVYSASSADNSPQIASLRAKALDAYSRQRIPDAHAINHLSRENFIEMRAGVKSPVYRMRKALEEALYKYFPGLGWSTQYARVSFSNDRYSEVVKATKRQTNVLSKAMLTTFVSLVGFSTIGLWKWPWSRDIITRMLHASTRIAKGIEKSLA</sequence>
<comment type="similarity">
    <text evidence="12">Belongs to the aromatic-ring hydroxylase family. KMO subfamily.</text>
</comment>
<dbReference type="HAMAP" id="MF_01971">
    <property type="entry name" value="Kynurenine_monooxygenase"/>
    <property type="match status" value="1"/>
</dbReference>
<dbReference type="FunFam" id="3.50.50.60:FF:000129">
    <property type="entry name" value="Kynurenine 3-monooxygenase"/>
    <property type="match status" value="1"/>
</dbReference>
<keyword evidence="5 12" id="KW-0274">FAD</keyword>
<comment type="cofactor">
    <cofactor evidence="1 12">
        <name>FAD</name>
        <dbReference type="ChEBI" id="CHEBI:57692"/>
    </cofactor>
</comment>
<evidence type="ECO:0000256" key="8">
    <source>
        <dbReference type="ARBA" id="ARBA00023033"/>
    </source>
</evidence>
<dbReference type="GO" id="GO:0005741">
    <property type="term" value="C:mitochondrial outer membrane"/>
    <property type="evidence" value="ECO:0007669"/>
    <property type="project" value="UniProtKB-SubCell"/>
</dbReference>
<protein>
    <recommendedName>
        <fullName evidence="12">Kynurenine 3-monooxygenase</fullName>
        <ecNumber evidence="12">1.14.13.9</ecNumber>
    </recommendedName>
    <alternativeName>
        <fullName evidence="12">Biosynthesis of nicotinic acid protein 4</fullName>
    </alternativeName>
    <alternativeName>
        <fullName evidence="12">Kynurenine 3-hydroxylase</fullName>
    </alternativeName>
</protein>
<dbReference type="SUPFAM" id="SSF51905">
    <property type="entry name" value="FAD/NAD(P)-binding domain"/>
    <property type="match status" value="1"/>
</dbReference>
<dbReference type="InterPro" id="IPR036188">
    <property type="entry name" value="FAD/NAD-bd_sf"/>
</dbReference>
<evidence type="ECO:0000256" key="1">
    <source>
        <dbReference type="ARBA" id="ARBA00001974"/>
    </source>
</evidence>
<evidence type="ECO:0000256" key="3">
    <source>
        <dbReference type="ARBA" id="ARBA00022642"/>
    </source>
</evidence>
<dbReference type="GO" id="GO:0070189">
    <property type="term" value="P:kynurenine metabolic process"/>
    <property type="evidence" value="ECO:0007669"/>
    <property type="project" value="TreeGrafter"/>
</dbReference>
<evidence type="ECO:0000256" key="10">
    <source>
        <dbReference type="ARBA" id="ARBA00023136"/>
    </source>
</evidence>
<proteinExistence type="inferred from homology"/>
<name>A0A178EV50_TRIRU</name>
<dbReference type="EMBL" id="LHPM01000017">
    <property type="protein sequence ID" value="OAL63964.1"/>
    <property type="molecule type" value="Genomic_DNA"/>
</dbReference>
<evidence type="ECO:0000313" key="14">
    <source>
        <dbReference type="EMBL" id="OAL63964.1"/>
    </source>
</evidence>
<keyword evidence="10 12" id="KW-0472">Membrane</keyword>
<dbReference type="InterPro" id="IPR027545">
    <property type="entry name" value="Kynurenine_monooxygenase"/>
</dbReference>
<comment type="caution">
    <text evidence="14">The sequence shown here is derived from an EMBL/GenBank/DDBJ whole genome shotgun (WGS) entry which is preliminary data.</text>
</comment>
<keyword evidence="6 12" id="KW-0521">NADP</keyword>
<dbReference type="GO" id="GO:0071949">
    <property type="term" value="F:FAD binding"/>
    <property type="evidence" value="ECO:0007669"/>
    <property type="project" value="InterPro"/>
</dbReference>
<comment type="pathway">
    <text evidence="12">Cofactor biosynthesis; NAD(+) biosynthesis; quinolinate from L-kynurenine: step 1/3.</text>
</comment>
<keyword evidence="4 12" id="KW-1000">Mitochondrion outer membrane</keyword>
<evidence type="ECO:0000256" key="4">
    <source>
        <dbReference type="ARBA" id="ARBA00022787"/>
    </source>
</evidence>
<dbReference type="GO" id="GO:0019805">
    <property type="term" value="P:quinolinate biosynthetic process"/>
    <property type="evidence" value="ECO:0007669"/>
    <property type="project" value="UniProtKB-UniRule"/>
</dbReference>
<dbReference type="Pfam" id="PF01494">
    <property type="entry name" value="FAD_binding_3"/>
    <property type="match status" value="2"/>
</dbReference>
<organism evidence="14 15">
    <name type="scientific">Trichophyton rubrum</name>
    <name type="common">Athlete's foot fungus</name>
    <name type="synonym">Epidermophyton rubrum</name>
    <dbReference type="NCBI Taxonomy" id="5551"/>
    <lineage>
        <taxon>Eukaryota</taxon>
        <taxon>Fungi</taxon>
        <taxon>Dikarya</taxon>
        <taxon>Ascomycota</taxon>
        <taxon>Pezizomycotina</taxon>
        <taxon>Eurotiomycetes</taxon>
        <taxon>Eurotiomycetidae</taxon>
        <taxon>Onygenales</taxon>
        <taxon>Arthrodermataceae</taxon>
        <taxon>Trichophyton</taxon>
    </lineage>
</organism>
<feature type="domain" description="FAD-binding" evidence="13">
    <location>
        <begin position="331"/>
        <end position="362"/>
    </location>
</feature>
<comment type="function">
    <text evidence="12">Catalyzes the hydroxylation of L-kynurenine (L-Kyn) to form 3-hydroxy-L-kynurenine (L-3OHKyn). Required for synthesis of quinolinic acid.</text>
</comment>
<dbReference type="VEuPathDB" id="FungiDB:TERG_05807"/>
<keyword evidence="8 12" id="KW-0503">Monooxygenase</keyword>
<evidence type="ECO:0000256" key="2">
    <source>
        <dbReference type="ARBA" id="ARBA00022630"/>
    </source>
</evidence>
<dbReference type="PRINTS" id="PR00420">
    <property type="entry name" value="RNGMNOXGNASE"/>
</dbReference>
<dbReference type="PANTHER" id="PTHR46028:SF2">
    <property type="entry name" value="KYNURENINE 3-MONOOXYGENASE"/>
    <property type="match status" value="1"/>
</dbReference>
<evidence type="ECO:0000256" key="5">
    <source>
        <dbReference type="ARBA" id="ARBA00022827"/>
    </source>
</evidence>
<reference evidence="14 15" key="1">
    <citation type="submission" date="2016-05" db="EMBL/GenBank/DDBJ databases">
        <title>Genome sequencing of Trichophyton rubrum CMCC(F)T1i isolated from hair.</title>
        <authorList>
            <person name="Zhan P."/>
            <person name="Tao Y."/>
            <person name="Liu W."/>
        </authorList>
    </citation>
    <scope>NUCLEOTIDE SEQUENCE [LARGE SCALE GENOMIC DNA]</scope>
    <source>
        <strain evidence="15">CMCC(F)T1i</strain>
    </source>
</reference>
<dbReference type="GO" id="GO:0004502">
    <property type="term" value="F:kynurenine 3-monooxygenase activity"/>
    <property type="evidence" value="ECO:0007669"/>
    <property type="project" value="UniProtKB-UniRule"/>
</dbReference>
<dbReference type="Proteomes" id="UP000243015">
    <property type="component" value="Unassembled WGS sequence"/>
</dbReference>
<accession>A0A178EV50</accession>
<evidence type="ECO:0000313" key="15">
    <source>
        <dbReference type="Proteomes" id="UP000243015"/>
    </source>
</evidence>
<feature type="domain" description="FAD-binding" evidence="13">
    <location>
        <begin position="3"/>
        <end position="205"/>
    </location>
</feature>